<evidence type="ECO:0000313" key="2">
    <source>
        <dbReference type="EMBL" id="KAG2300578.1"/>
    </source>
</evidence>
<reference evidence="2 3" key="1">
    <citation type="submission" date="2020-02" db="EMBL/GenBank/DDBJ databases">
        <authorList>
            <person name="Ma Q."/>
            <person name="Huang Y."/>
            <person name="Song X."/>
            <person name="Pei D."/>
        </authorList>
    </citation>
    <scope>NUCLEOTIDE SEQUENCE [LARGE SCALE GENOMIC DNA]</scope>
    <source>
        <strain evidence="2">Sxm20200214</strain>
        <tissue evidence="2">Leaf</tissue>
    </source>
</reference>
<feature type="compositionally biased region" description="Basic and acidic residues" evidence="1">
    <location>
        <begin position="293"/>
        <end position="316"/>
    </location>
</feature>
<keyword evidence="3" id="KW-1185">Reference proteome</keyword>
<name>A0A8X7S402_BRACI</name>
<dbReference type="Proteomes" id="UP000886595">
    <property type="component" value="Unassembled WGS sequence"/>
</dbReference>
<dbReference type="OrthoDB" id="754229at2759"/>
<feature type="region of interest" description="Disordered" evidence="1">
    <location>
        <begin position="58"/>
        <end position="121"/>
    </location>
</feature>
<sequence length="364" mass="39015">MGSSTKIDSIAIGITDANNENGIVACDDLPLGGLVAKVRDVFFRKFWPFSKASLGDQQSERRWSAHVKSNMDADGTNDSGLPSNSRSIISTNGLNGSSSTVPSQSELNSPTAIDQEKEMNTDIAGNDVVVNEDANCERSQNDDYQIGNAVVVNEDVNCERSQNDDHGGNAVVENEYVNCERSQQDDERASAVVENGNVNCERSQKIDQTATRSSKKVHPPPFRTYALRNKSTKNAVAEPLGNKRAEKQPNVGKPAVTETAACVEDTEPGESESISAFIGEAPSRRARTVRTRRVSEPTDKPNTIRETSNSRKDSLRSQKRKSLSGKASTAGAASGNASKSVDSGHGGTEPTESGVDIDPTKDTP</sequence>
<evidence type="ECO:0000313" key="3">
    <source>
        <dbReference type="Proteomes" id="UP000886595"/>
    </source>
</evidence>
<comment type="caution">
    <text evidence="2">The sequence shown here is derived from an EMBL/GenBank/DDBJ whole genome shotgun (WGS) entry which is preliminary data.</text>
</comment>
<gene>
    <name evidence="2" type="ORF">Bca52824_037050</name>
</gene>
<dbReference type="AlphaFoldDB" id="A0A8X7S402"/>
<evidence type="ECO:0000256" key="1">
    <source>
        <dbReference type="SAM" id="MobiDB-lite"/>
    </source>
</evidence>
<dbReference type="EMBL" id="JAAMPC010000008">
    <property type="protein sequence ID" value="KAG2300578.1"/>
    <property type="molecule type" value="Genomic_DNA"/>
</dbReference>
<feature type="compositionally biased region" description="Polar residues" evidence="1">
    <location>
        <begin position="76"/>
        <end position="112"/>
    </location>
</feature>
<organism evidence="2 3">
    <name type="scientific">Brassica carinata</name>
    <name type="common">Ethiopian mustard</name>
    <name type="synonym">Abyssinian cabbage</name>
    <dbReference type="NCBI Taxonomy" id="52824"/>
    <lineage>
        <taxon>Eukaryota</taxon>
        <taxon>Viridiplantae</taxon>
        <taxon>Streptophyta</taxon>
        <taxon>Embryophyta</taxon>
        <taxon>Tracheophyta</taxon>
        <taxon>Spermatophyta</taxon>
        <taxon>Magnoliopsida</taxon>
        <taxon>eudicotyledons</taxon>
        <taxon>Gunneridae</taxon>
        <taxon>Pentapetalae</taxon>
        <taxon>rosids</taxon>
        <taxon>malvids</taxon>
        <taxon>Brassicales</taxon>
        <taxon>Brassicaceae</taxon>
        <taxon>Brassiceae</taxon>
        <taxon>Brassica</taxon>
    </lineage>
</organism>
<proteinExistence type="predicted"/>
<feature type="compositionally biased region" description="Low complexity" evidence="1">
    <location>
        <begin position="324"/>
        <end position="340"/>
    </location>
</feature>
<feature type="region of interest" description="Disordered" evidence="1">
    <location>
        <begin position="206"/>
        <end position="364"/>
    </location>
</feature>
<accession>A0A8X7S402</accession>
<protein>
    <submittedName>
        <fullName evidence="2">Uncharacterized protein</fullName>
    </submittedName>
</protein>